<name>A0A382VZX0_9ZZZZ</name>
<sequence>MSAYRLDENETLFSTTLTVICSIYQPPV</sequence>
<organism evidence="1">
    <name type="scientific">marine metagenome</name>
    <dbReference type="NCBI Taxonomy" id="408172"/>
    <lineage>
        <taxon>unclassified sequences</taxon>
        <taxon>metagenomes</taxon>
        <taxon>ecological metagenomes</taxon>
    </lineage>
</organism>
<dbReference type="EMBL" id="UINC01155904">
    <property type="protein sequence ID" value="SVD52029.1"/>
    <property type="molecule type" value="Genomic_DNA"/>
</dbReference>
<reference evidence="1" key="1">
    <citation type="submission" date="2018-05" db="EMBL/GenBank/DDBJ databases">
        <authorList>
            <person name="Lanie J.A."/>
            <person name="Ng W.-L."/>
            <person name="Kazmierczak K.M."/>
            <person name="Andrzejewski T.M."/>
            <person name="Davidsen T.M."/>
            <person name="Wayne K.J."/>
            <person name="Tettelin H."/>
            <person name="Glass J.I."/>
            <person name="Rusch D."/>
            <person name="Podicherti R."/>
            <person name="Tsui H.-C.T."/>
            <person name="Winkler M.E."/>
        </authorList>
    </citation>
    <scope>NUCLEOTIDE SEQUENCE</scope>
</reference>
<proteinExistence type="predicted"/>
<gene>
    <name evidence="1" type="ORF">METZ01_LOCUS404883</name>
</gene>
<feature type="non-terminal residue" evidence="1">
    <location>
        <position position="28"/>
    </location>
</feature>
<evidence type="ECO:0000313" key="1">
    <source>
        <dbReference type="EMBL" id="SVD52029.1"/>
    </source>
</evidence>
<dbReference type="AlphaFoldDB" id="A0A382VZX0"/>
<protein>
    <submittedName>
        <fullName evidence="1">Uncharacterized protein</fullName>
    </submittedName>
</protein>
<accession>A0A382VZX0</accession>